<dbReference type="EMBL" id="RCMI01000666">
    <property type="protein sequence ID" value="KAG2901440.1"/>
    <property type="molecule type" value="Genomic_DNA"/>
</dbReference>
<keyword evidence="8" id="KW-1185">Reference proteome</keyword>
<proteinExistence type="predicted"/>
<evidence type="ECO:0000313" key="8">
    <source>
        <dbReference type="Proteomes" id="UP000251314"/>
    </source>
</evidence>
<evidence type="ECO:0000313" key="3">
    <source>
        <dbReference type="EMBL" id="KAG2901440.1"/>
    </source>
</evidence>
<comment type="caution">
    <text evidence="7">The sequence shown here is derived from an EMBL/GenBank/DDBJ whole genome shotgun (WGS) entry which is preliminary data.</text>
</comment>
<dbReference type="Proteomes" id="UP000251314">
    <property type="component" value="Unassembled WGS sequence"/>
</dbReference>
<reference evidence="7 8" key="1">
    <citation type="submission" date="2018-01" db="EMBL/GenBank/DDBJ databases">
        <title>Draft genome of the strawberry crown rot pathogen Phytophthora cactorum.</title>
        <authorList>
            <person name="Armitage A.D."/>
            <person name="Lysoe E."/>
            <person name="Nellist C.F."/>
            <person name="Harrison R.J."/>
            <person name="Brurberg M.B."/>
        </authorList>
    </citation>
    <scope>NUCLEOTIDE SEQUENCE [LARGE SCALE GENOMIC DNA]</scope>
    <source>
        <strain evidence="7 8">10300</strain>
    </source>
</reference>
<name>A0A329R7Y5_9STRA</name>
<dbReference type="EMBL" id="RCMK01000613">
    <property type="protein sequence ID" value="KAG2919227.1"/>
    <property type="molecule type" value="Genomic_DNA"/>
</dbReference>
<dbReference type="Proteomes" id="UP000736787">
    <property type="component" value="Unassembled WGS sequence"/>
</dbReference>
<dbReference type="EMBL" id="RCMV01000603">
    <property type="protein sequence ID" value="KAG3214855.1"/>
    <property type="molecule type" value="Genomic_DNA"/>
</dbReference>
<dbReference type="Proteomes" id="UP000760860">
    <property type="component" value="Unassembled WGS sequence"/>
</dbReference>
<feature type="compositionally biased region" description="Basic residues" evidence="1">
    <location>
        <begin position="78"/>
        <end position="94"/>
    </location>
</feature>
<evidence type="ECO:0000256" key="1">
    <source>
        <dbReference type="SAM" id="MobiDB-lite"/>
    </source>
</evidence>
<dbReference type="EMBL" id="RCML01000677">
    <property type="protein sequence ID" value="KAG2971293.1"/>
    <property type="molecule type" value="Genomic_DNA"/>
</dbReference>
<feature type="region of interest" description="Disordered" evidence="1">
    <location>
        <begin position="52"/>
        <end position="99"/>
    </location>
</feature>
<gene>
    <name evidence="7" type="ORF">PC110_g22937</name>
    <name evidence="2" type="ORF">PC113_g8271</name>
    <name evidence="3" type="ORF">PC115_g15871</name>
    <name evidence="4" type="ORF">PC117_g16868</name>
    <name evidence="5" type="ORF">PC118_g16378</name>
    <name evidence="6" type="ORF">PC129_g14245</name>
</gene>
<dbReference type="Proteomes" id="UP000697107">
    <property type="component" value="Unassembled WGS sequence"/>
</dbReference>
<evidence type="ECO:0000313" key="7">
    <source>
        <dbReference type="EMBL" id="RAW20621.1"/>
    </source>
</evidence>
<evidence type="ECO:0000313" key="2">
    <source>
        <dbReference type="EMBL" id="KAG2860193.1"/>
    </source>
</evidence>
<dbReference type="AlphaFoldDB" id="A0A329R7Y5"/>
<protein>
    <submittedName>
        <fullName evidence="7">Uncharacterized protein</fullName>
    </submittedName>
</protein>
<dbReference type="VEuPathDB" id="FungiDB:PC110_g22937"/>
<organism evidence="7 8">
    <name type="scientific">Phytophthora cactorum</name>
    <dbReference type="NCBI Taxonomy" id="29920"/>
    <lineage>
        <taxon>Eukaryota</taxon>
        <taxon>Sar</taxon>
        <taxon>Stramenopiles</taxon>
        <taxon>Oomycota</taxon>
        <taxon>Peronosporomycetes</taxon>
        <taxon>Peronosporales</taxon>
        <taxon>Peronosporaceae</taxon>
        <taxon>Phytophthora</taxon>
    </lineage>
</organism>
<sequence>MSTAQTLWVDGAASRVGGCKRPTPKKLACSRAAGLHDEVECIQAGLDCVRPRKESADGYDNRNPSKAGPGRVTSGAGLHKKKRRSKRHKLRKSRSGTEALQEMFAEQPLDTTWSVEMLNVLTRTSVPVNAIGESSD</sequence>
<dbReference type="Proteomes" id="UP000774804">
    <property type="component" value="Unassembled WGS sequence"/>
</dbReference>
<reference evidence="2" key="2">
    <citation type="submission" date="2018-10" db="EMBL/GenBank/DDBJ databases">
        <title>Effector identification in a new, highly contiguous assembly of the strawberry crown rot pathogen Phytophthora cactorum.</title>
        <authorList>
            <person name="Armitage A.D."/>
            <person name="Nellist C.F."/>
            <person name="Bates H."/>
            <person name="Vickerstaff R.J."/>
            <person name="Harrison R.J."/>
        </authorList>
    </citation>
    <scope>NUCLEOTIDE SEQUENCE</scope>
    <source>
        <strain evidence="2">15-7</strain>
        <strain evidence="3">4032</strain>
        <strain evidence="4">4040</strain>
        <strain evidence="5">P415</strain>
        <strain evidence="6">P421</strain>
    </source>
</reference>
<dbReference type="Proteomes" id="UP000735874">
    <property type="component" value="Unassembled WGS sequence"/>
</dbReference>
<accession>A0A329R7Y5</accession>
<evidence type="ECO:0000313" key="4">
    <source>
        <dbReference type="EMBL" id="KAG2919227.1"/>
    </source>
</evidence>
<dbReference type="EMBL" id="RCMG01000191">
    <property type="protein sequence ID" value="KAG2860193.1"/>
    <property type="molecule type" value="Genomic_DNA"/>
</dbReference>
<dbReference type="OrthoDB" id="139040at2759"/>
<dbReference type="EMBL" id="MJFZ01002605">
    <property type="protein sequence ID" value="RAW20621.1"/>
    <property type="molecule type" value="Genomic_DNA"/>
</dbReference>
<evidence type="ECO:0000313" key="6">
    <source>
        <dbReference type="EMBL" id="KAG3214855.1"/>
    </source>
</evidence>
<evidence type="ECO:0000313" key="5">
    <source>
        <dbReference type="EMBL" id="KAG2971293.1"/>
    </source>
</evidence>